<comment type="similarity">
    <text evidence="1">Belongs to the UPF0161 family.</text>
</comment>
<name>S2YW69_9CORY</name>
<evidence type="ECO:0000256" key="1">
    <source>
        <dbReference type="HAMAP-Rule" id="MF_00386"/>
    </source>
</evidence>
<dbReference type="PANTHER" id="PTHR33383:SF1">
    <property type="entry name" value="MEMBRANE PROTEIN INSERTION EFFICIENCY FACTOR-RELATED"/>
    <property type="match status" value="1"/>
</dbReference>
<dbReference type="eggNOG" id="COG0759">
    <property type="taxonomic scope" value="Bacteria"/>
</dbReference>
<dbReference type="RefSeq" id="WP_016458534.1">
    <property type="nucleotide sequence ID" value="NZ_KE150447.1"/>
</dbReference>
<comment type="function">
    <text evidence="1">Could be involved in insertion of integral membrane proteins into the membrane.</text>
</comment>
<dbReference type="Pfam" id="PF01809">
    <property type="entry name" value="YidD"/>
    <property type="match status" value="1"/>
</dbReference>
<keyword evidence="1" id="KW-0472">Membrane</keyword>
<reference evidence="2 3" key="1">
    <citation type="submission" date="2013-05" db="EMBL/GenBank/DDBJ databases">
        <title>The Genome Sequence of Corynebacterium pyruviciproducens 1773O (ATCC BAA-1742).</title>
        <authorList>
            <consortium name="The Broad Institute Genomics Platform"/>
            <person name="Earl A."/>
            <person name="Ward D."/>
            <person name="Feldgarden M."/>
            <person name="Gevers D."/>
            <person name="Tong J."/>
            <person name="Walker B."/>
            <person name="Young S."/>
            <person name="Zeng Q."/>
            <person name="Gargeya S."/>
            <person name="Fitzgerald M."/>
            <person name="Haas B."/>
            <person name="Abouelleil A."/>
            <person name="Allen A.W."/>
            <person name="Alvarado L."/>
            <person name="Arachchi H.M."/>
            <person name="Berlin A.M."/>
            <person name="Chapman S.B."/>
            <person name="Gainer-Dewar J."/>
            <person name="Goldberg J."/>
            <person name="Griggs A."/>
            <person name="Gujja S."/>
            <person name="Hansen M."/>
            <person name="Howarth C."/>
            <person name="Imamovic A."/>
            <person name="Ireland A."/>
            <person name="Larimer J."/>
            <person name="McCowan C."/>
            <person name="Murphy C."/>
            <person name="Pearson M."/>
            <person name="Poon T.W."/>
            <person name="Priest M."/>
            <person name="Roberts A."/>
            <person name="Saif S."/>
            <person name="Shea T."/>
            <person name="Sisk P."/>
            <person name="Sykes S."/>
            <person name="Wortman J."/>
            <person name="Nusbaum C."/>
            <person name="Birren B."/>
        </authorList>
    </citation>
    <scope>NUCLEOTIDE SEQUENCE [LARGE SCALE GENOMIC DNA]</scope>
    <source>
        <strain evidence="2 3">ATCC BAA-1742</strain>
    </source>
</reference>
<dbReference type="HOGENOM" id="CLU_144811_5_3_11"/>
<dbReference type="AlphaFoldDB" id="S2YW69"/>
<dbReference type="SMART" id="SM01234">
    <property type="entry name" value="Haemolytic"/>
    <property type="match status" value="1"/>
</dbReference>
<dbReference type="GO" id="GO:0005886">
    <property type="term" value="C:plasma membrane"/>
    <property type="evidence" value="ECO:0007669"/>
    <property type="project" value="UniProtKB-SubCell"/>
</dbReference>
<dbReference type="PANTHER" id="PTHR33383">
    <property type="entry name" value="MEMBRANE PROTEIN INSERTION EFFICIENCY FACTOR-RELATED"/>
    <property type="match status" value="1"/>
</dbReference>
<dbReference type="InterPro" id="IPR002696">
    <property type="entry name" value="Membr_insert_effic_factor_YidD"/>
</dbReference>
<organism evidence="2 3">
    <name type="scientific">Corynebacterium pyruviciproducens ATCC BAA-1742</name>
    <dbReference type="NCBI Taxonomy" id="1125779"/>
    <lineage>
        <taxon>Bacteria</taxon>
        <taxon>Bacillati</taxon>
        <taxon>Actinomycetota</taxon>
        <taxon>Actinomycetes</taxon>
        <taxon>Mycobacteriales</taxon>
        <taxon>Corynebacteriaceae</taxon>
        <taxon>Corynebacterium</taxon>
    </lineage>
</organism>
<protein>
    <recommendedName>
        <fullName evidence="1">Putative membrane protein insertion efficiency factor</fullName>
    </recommendedName>
</protein>
<dbReference type="Proteomes" id="UP000014408">
    <property type="component" value="Unassembled WGS sequence"/>
</dbReference>
<keyword evidence="1" id="KW-1003">Cell membrane</keyword>
<evidence type="ECO:0000313" key="3">
    <source>
        <dbReference type="Proteomes" id="UP000014408"/>
    </source>
</evidence>
<dbReference type="STRING" id="1125779.HMPREF1219_01792"/>
<accession>S2YW69</accession>
<evidence type="ECO:0000313" key="2">
    <source>
        <dbReference type="EMBL" id="EPD68608.1"/>
    </source>
</evidence>
<gene>
    <name evidence="2" type="ORF">HMPREF1219_01792</name>
</gene>
<dbReference type="NCBIfam" id="TIGR00278">
    <property type="entry name" value="membrane protein insertion efficiency factor YidD"/>
    <property type="match status" value="1"/>
</dbReference>
<keyword evidence="3" id="KW-1185">Reference proteome</keyword>
<dbReference type="EMBL" id="ATBY01000015">
    <property type="protein sequence ID" value="EPD68608.1"/>
    <property type="molecule type" value="Genomic_DNA"/>
</dbReference>
<proteinExistence type="inferred from homology"/>
<sequence length="87" mass="9592">MSSTEHSPKRTNDSTNTRPNLAQRAILFYQDHLSGLKPYSTCRFDPVCSQYALEAIGKKGTVVGIIMAIVRIAKCGPWHPGGYDPVK</sequence>
<comment type="caution">
    <text evidence="2">The sequence shown here is derived from an EMBL/GenBank/DDBJ whole genome shotgun (WGS) entry which is preliminary data.</text>
</comment>
<comment type="subcellular location">
    <subcellularLocation>
        <location evidence="1">Cell membrane</location>
        <topology evidence="1">Peripheral membrane protein</topology>
        <orientation evidence="1">Cytoplasmic side</orientation>
    </subcellularLocation>
</comment>
<dbReference type="HAMAP" id="MF_00386">
    <property type="entry name" value="UPF0161_YidD"/>
    <property type="match status" value="1"/>
</dbReference>